<comment type="subcellular location">
    <subcellularLocation>
        <location evidence="4">Cytoplasm</location>
    </subcellularLocation>
    <subcellularLocation>
        <location evidence="3">Nucleus</location>
    </subcellularLocation>
</comment>
<name>A0A2Z6ML97_TRISU</name>
<evidence type="ECO:0000256" key="15">
    <source>
        <dbReference type="ARBA" id="ARBA00023163"/>
    </source>
</evidence>
<dbReference type="GO" id="GO:0004535">
    <property type="term" value="F:poly(A)-specific ribonuclease activity"/>
    <property type="evidence" value="ECO:0007669"/>
    <property type="project" value="UniProtKB-EC"/>
</dbReference>
<keyword evidence="16" id="KW-0539">Nucleus</keyword>
<evidence type="ECO:0000256" key="9">
    <source>
        <dbReference type="ARBA" id="ARBA00022722"/>
    </source>
</evidence>
<dbReference type="EC" id="3.1.13.4" evidence="7"/>
<keyword evidence="11" id="KW-0378">Hydrolase</keyword>
<comment type="function">
    <text evidence="17">Ubiquitous transcription factor required for a diverse set of processes. It is a component of the CCR4 complex involved in the control of gene expression.</text>
</comment>
<dbReference type="InterPro" id="IPR039637">
    <property type="entry name" value="CNOT7/CNOT8/Pop2"/>
</dbReference>
<dbReference type="GO" id="GO:0005737">
    <property type="term" value="C:cytoplasm"/>
    <property type="evidence" value="ECO:0007669"/>
    <property type="project" value="UniProtKB-SubCell"/>
</dbReference>
<keyword evidence="9" id="KW-0540">Nuclease</keyword>
<protein>
    <recommendedName>
        <fullName evidence="7">poly(A)-specific ribonuclease</fullName>
        <ecNumber evidence="7">3.1.13.4</ecNumber>
    </recommendedName>
</protein>
<evidence type="ECO:0000256" key="8">
    <source>
        <dbReference type="ARBA" id="ARBA00022490"/>
    </source>
</evidence>
<keyword evidence="14" id="KW-0805">Transcription regulation</keyword>
<evidence type="ECO:0000256" key="14">
    <source>
        <dbReference type="ARBA" id="ARBA00023015"/>
    </source>
</evidence>
<evidence type="ECO:0000256" key="13">
    <source>
        <dbReference type="ARBA" id="ARBA00022884"/>
    </source>
</evidence>
<evidence type="ECO:0000256" key="10">
    <source>
        <dbReference type="ARBA" id="ARBA00022723"/>
    </source>
</evidence>
<dbReference type="InterPro" id="IPR012337">
    <property type="entry name" value="RNaseH-like_sf"/>
</dbReference>
<keyword evidence="8" id="KW-0963">Cytoplasm</keyword>
<keyword evidence="12" id="KW-0269">Exonuclease</keyword>
<evidence type="ECO:0000256" key="1">
    <source>
        <dbReference type="ARBA" id="ARBA00001663"/>
    </source>
</evidence>
<evidence type="ECO:0000256" key="4">
    <source>
        <dbReference type="ARBA" id="ARBA00004496"/>
    </source>
</evidence>
<dbReference type="AlphaFoldDB" id="A0A2Z6ML97"/>
<dbReference type="GO" id="GO:0046872">
    <property type="term" value="F:metal ion binding"/>
    <property type="evidence" value="ECO:0007669"/>
    <property type="project" value="UniProtKB-KW"/>
</dbReference>
<dbReference type="GO" id="GO:0030014">
    <property type="term" value="C:CCR4-NOT complex"/>
    <property type="evidence" value="ECO:0007669"/>
    <property type="project" value="InterPro"/>
</dbReference>
<comment type="similarity">
    <text evidence="5">Belongs to the CAF1 family.</text>
</comment>
<gene>
    <name evidence="18" type="ORF">TSUD_53680</name>
</gene>
<evidence type="ECO:0000313" key="19">
    <source>
        <dbReference type="Proteomes" id="UP000242715"/>
    </source>
</evidence>
<evidence type="ECO:0000256" key="17">
    <source>
        <dbReference type="ARBA" id="ARBA00025148"/>
    </source>
</evidence>
<dbReference type="Gene3D" id="3.30.420.10">
    <property type="entry name" value="Ribonuclease H-like superfamily/Ribonuclease H"/>
    <property type="match status" value="1"/>
</dbReference>
<comment type="subunit">
    <text evidence="6">Component of the CCR4-NOT complex, at least composed of CRR4 and CAF1 proteins.</text>
</comment>
<dbReference type="EMBL" id="DF973487">
    <property type="protein sequence ID" value="GAU32241.1"/>
    <property type="molecule type" value="Genomic_DNA"/>
</dbReference>
<dbReference type="InterPro" id="IPR006941">
    <property type="entry name" value="RNase_CAF1"/>
</dbReference>
<evidence type="ECO:0000313" key="18">
    <source>
        <dbReference type="EMBL" id="GAU32241.1"/>
    </source>
</evidence>
<accession>A0A2Z6ML97</accession>
<keyword evidence="19" id="KW-1185">Reference proteome</keyword>
<keyword evidence="13" id="KW-0694">RNA-binding</keyword>
<dbReference type="InterPro" id="IPR036397">
    <property type="entry name" value="RNaseH_sf"/>
</dbReference>
<evidence type="ECO:0000256" key="2">
    <source>
        <dbReference type="ARBA" id="ARBA00001968"/>
    </source>
</evidence>
<evidence type="ECO:0000256" key="16">
    <source>
        <dbReference type="ARBA" id="ARBA00023242"/>
    </source>
</evidence>
<comment type="cofactor">
    <cofactor evidence="2">
        <name>a divalent metal cation</name>
        <dbReference type="ChEBI" id="CHEBI:60240"/>
    </cofactor>
</comment>
<organism evidence="18 19">
    <name type="scientific">Trifolium subterraneum</name>
    <name type="common">Subterranean clover</name>
    <dbReference type="NCBI Taxonomy" id="3900"/>
    <lineage>
        <taxon>Eukaryota</taxon>
        <taxon>Viridiplantae</taxon>
        <taxon>Streptophyta</taxon>
        <taxon>Embryophyta</taxon>
        <taxon>Tracheophyta</taxon>
        <taxon>Spermatophyta</taxon>
        <taxon>Magnoliopsida</taxon>
        <taxon>eudicotyledons</taxon>
        <taxon>Gunneridae</taxon>
        <taxon>Pentapetalae</taxon>
        <taxon>rosids</taxon>
        <taxon>fabids</taxon>
        <taxon>Fabales</taxon>
        <taxon>Fabaceae</taxon>
        <taxon>Papilionoideae</taxon>
        <taxon>50 kb inversion clade</taxon>
        <taxon>NPAAA clade</taxon>
        <taxon>Hologalegina</taxon>
        <taxon>IRL clade</taxon>
        <taxon>Trifolieae</taxon>
        <taxon>Trifolium</taxon>
    </lineage>
</organism>
<evidence type="ECO:0000256" key="7">
    <source>
        <dbReference type="ARBA" id="ARBA00012161"/>
    </source>
</evidence>
<evidence type="ECO:0000256" key="12">
    <source>
        <dbReference type="ARBA" id="ARBA00022839"/>
    </source>
</evidence>
<dbReference type="OrthoDB" id="1164111at2759"/>
<proteinExistence type="inferred from homology"/>
<dbReference type="SUPFAM" id="SSF53098">
    <property type="entry name" value="Ribonuclease H-like"/>
    <property type="match status" value="1"/>
</dbReference>
<keyword evidence="15" id="KW-0804">Transcription</keyword>
<dbReference type="GO" id="GO:0003723">
    <property type="term" value="F:RNA binding"/>
    <property type="evidence" value="ECO:0007669"/>
    <property type="project" value="UniProtKB-KW"/>
</dbReference>
<dbReference type="PANTHER" id="PTHR10797">
    <property type="entry name" value="CCR4-NOT TRANSCRIPTION COMPLEX SUBUNIT"/>
    <property type="match status" value="1"/>
</dbReference>
<keyword evidence="10" id="KW-0479">Metal-binding</keyword>
<dbReference type="Proteomes" id="UP000242715">
    <property type="component" value="Unassembled WGS sequence"/>
</dbReference>
<evidence type="ECO:0000256" key="6">
    <source>
        <dbReference type="ARBA" id="ARBA00011757"/>
    </source>
</evidence>
<dbReference type="GO" id="GO:0005634">
    <property type="term" value="C:nucleus"/>
    <property type="evidence" value="ECO:0007669"/>
    <property type="project" value="UniProtKB-SubCell"/>
</dbReference>
<evidence type="ECO:0000256" key="3">
    <source>
        <dbReference type="ARBA" id="ARBA00004123"/>
    </source>
</evidence>
<comment type="catalytic activity">
    <reaction evidence="1">
        <text>Exonucleolytic cleavage of poly(A) to 5'-AMP.</text>
        <dbReference type="EC" id="3.1.13.4"/>
    </reaction>
</comment>
<reference evidence="19" key="1">
    <citation type="journal article" date="2017" name="Front. Plant Sci.">
        <title>Climate Clever Clovers: New Paradigm to Reduce the Environmental Footprint of Ruminants by Breeding Low Methanogenic Forages Utilizing Haplotype Variation.</title>
        <authorList>
            <person name="Kaur P."/>
            <person name="Appels R."/>
            <person name="Bayer P.E."/>
            <person name="Keeble-Gagnere G."/>
            <person name="Wang J."/>
            <person name="Hirakawa H."/>
            <person name="Shirasawa K."/>
            <person name="Vercoe P."/>
            <person name="Stefanova K."/>
            <person name="Durmic Z."/>
            <person name="Nichols P."/>
            <person name="Revell C."/>
            <person name="Isobe S.N."/>
            <person name="Edwards D."/>
            <person name="Erskine W."/>
        </authorList>
    </citation>
    <scope>NUCLEOTIDE SEQUENCE [LARGE SCALE GENOMIC DNA]</scope>
    <source>
        <strain evidence="19">cv. Daliak</strain>
    </source>
</reference>
<evidence type="ECO:0000256" key="5">
    <source>
        <dbReference type="ARBA" id="ARBA00008372"/>
    </source>
</evidence>
<sequence length="281" mass="32214">MIEKQTIRMKEDPNSKSIIVREVLAHNLEVEFNLIRELVGKYNFISMDTEFPGFIYSPTVDYLHRQPSDNYNNLKANVDALKLIQLGLTLTDAGGNLPDLGTKNCYIWEFNFRDFDVDHDLHDKNSIEMLRRQGVNFKRNFSHGVDSIRFSELMMASGLVFNPSVNWVTFHSAYDFGYLVKILIRSHLPTGLKEFLSIVRQLFGSNVYDMKYVMQYSNVLVGGLEGIANTLNVDRVVGKAHQAGSDSLLTWKTFQKMVQTYFINNEVQKYAGVIFGLEIQS</sequence>
<evidence type="ECO:0000256" key="11">
    <source>
        <dbReference type="ARBA" id="ARBA00022801"/>
    </source>
</evidence>
<dbReference type="Pfam" id="PF04857">
    <property type="entry name" value="CAF1"/>
    <property type="match status" value="1"/>
</dbReference>